<name>A0A8T3BYP9_DENNO</name>
<keyword evidence="2" id="KW-1185">Reference proteome</keyword>
<sequence>MNSRFFGWFRALWLSRFRLRMNRTSGCGGNIGDRNADSSAISGGGVCMMSTSWKQEQHPSFIDFISSFLHSNSYRLNFLQIAPDFIFNNGGTSVAFIFITNWDCDDSSSVFSRVTTLKRQFRHLYVVVSVPTKEQNDSFNGSYFKHAMEIGNPTFVPVSDPEMGFEKIVKIAHARGVCKRQDVISMMKLERKRSVEQTECFRRVITSIPGIDNHDANAKIDMVEICDREGDSSAFDEQRVVGF</sequence>
<dbReference type="EMBL" id="JAGYWB010000005">
    <property type="protein sequence ID" value="KAI0522888.1"/>
    <property type="molecule type" value="Genomic_DNA"/>
</dbReference>
<dbReference type="PANTHER" id="PTHR37394">
    <property type="entry name" value="PROTEIN PARTING DANCERS"/>
    <property type="match status" value="1"/>
</dbReference>
<reference evidence="1" key="1">
    <citation type="journal article" date="2022" name="Front. Genet.">
        <title>Chromosome-Scale Assembly of the Dendrobium nobile Genome Provides Insights Into the Molecular Mechanism of the Biosynthesis of the Medicinal Active Ingredient of Dendrobium.</title>
        <authorList>
            <person name="Xu Q."/>
            <person name="Niu S.-C."/>
            <person name="Li K.-L."/>
            <person name="Zheng P.-J."/>
            <person name="Zhang X.-J."/>
            <person name="Jia Y."/>
            <person name="Liu Y."/>
            <person name="Niu Y.-X."/>
            <person name="Yu L.-H."/>
            <person name="Chen D.-F."/>
            <person name="Zhang G.-Q."/>
        </authorList>
    </citation>
    <scope>NUCLEOTIDE SEQUENCE</scope>
    <source>
        <tissue evidence="1">Leaf</tissue>
    </source>
</reference>
<dbReference type="AlphaFoldDB" id="A0A8T3BYP9"/>
<protein>
    <submittedName>
        <fullName evidence="1">Uncharacterized protein</fullName>
    </submittedName>
</protein>
<dbReference type="Proteomes" id="UP000829196">
    <property type="component" value="Unassembled WGS sequence"/>
</dbReference>
<comment type="caution">
    <text evidence="1">The sequence shown here is derived from an EMBL/GenBank/DDBJ whole genome shotgun (WGS) entry which is preliminary data.</text>
</comment>
<organism evidence="1 2">
    <name type="scientific">Dendrobium nobile</name>
    <name type="common">Orchid</name>
    <dbReference type="NCBI Taxonomy" id="94219"/>
    <lineage>
        <taxon>Eukaryota</taxon>
        <taxon>Viridiplantae</taxon>
        <taxon>Streptophyta</taxon>
        <taxon>Embryophyta</taxon>
        <taxon>Tracheophyta</taxon>
        <taxon>Spermatophyta</taxon>
        <taxon>Magnoliopsida</taxon>
        <taxon>Liliopsida</taxon>
        <taxon>Asparagales</taxon>
        <taxon>Orchidaceae</taxon>
        <taxon>Epidendroideae</taxon>
        <taxon>Malaxideae</taxon>
        <taxon>Dendrobiinae</taxon>
        <taxon>Dendrobium</taxon>
    </lineage>
</organism>
<dbReference type="GO" id="GO:0000712">
    <property type="term" value="P:resolution of meiotic recombination intermediates"/>
    <property type="evidence" value="ECO:0007669"/>
    <property type="project" value="InterPro"/>
</dbReference>
<accession>A0A8T3BYP9</accession>
<gene>
    <name evidence="1" type="ORF">KFK09_005277</name>
</gene>
<dbReference type="OrthoDB" id="1857825at2759"/>
<proteinExistence type="predicted"/>
<dbReference type="InterPro" id="IPR039172">
    <property type="entry name" value="PTD"/>
</dbReference>
<evidence type="ECO:0000313" key="2">
    <source>
        <dbReference type="Proteomes" id="UP000829196"/>
    </source>
</evidence>
<evidence type="ECO:0000313" key="1">
    <source>
        <dbReference type="EMBL" id="KAI0522888.1"/>
    </source>
</evidence>
<dbReference type="PANTHER" id="PTHR37394:SF1">
    <property type="entry name" value="PROTEIN PARTING DANCERS"/>
    <property type="match status" value="1"/>
</dbReference>